<name>A0ABU4F046_WILMA</name>
<reference evidence="2 3" key="1">
    <citation type="submission" date="2023-10" db="EMBL/GenBank/DDBJ databases">
        <title>Development of a sustainable strategy for remediation of hydrocarbon-contaminated territories based on the waste exchange concept.</title>
        <authorList>
            <person name="Krivoruchko A."/>
        </authorList>
    </citation>
    <scope>NUCLEOTIDE SEQUENCE [LARGE SCALE GENOMIC DNA]</scope>
    <source>
        <strain evidence="2 3">IEGM 1236</strain>
    </source>
</reference>
<dbReference type="RefSeq" id="WP_317714819.1">
    <property type="nucleotide sequence ID" value="NZ_JAWLUM010000006.1"/>
</dbReference>
<dbReference type="EMBL" id="JAWLUM010000006">
    <property type="protein sequence ID" value="MDV7136877.1"/>
    <property type="molecule type" value="Genomic_DNA"/>
</dbReference>
<proteinExistence type="predicted"/>
<sequence length="338" mass="38151">MSWYIIETLERPPTMSVVFKDGSRRDWANVQGLRRDTNVHSETLVKALEEVRQSGKPVKPIEVPGYQGPRLVSAIPILSYDKQVYGIQLWVGGLQEEIPHPRITAATTWDAKTLQVSQGLESWLMSTNDADGFRRNRNSGEFMRKVVRFDGVDELTEHAINPIEGRTLESDVVVLHDEGHLMRWHSVVRNRNDDEAFGLRSIMHDVSDTHDPQVGALEHLGVTEADPNGNVSALIAFPNGNETVVVVKFLTQPPHWIDYRLDGSNDIIHPEDWPLLRRNQNILSAGTPGARVKSQVRIRTSDPEKWVAVNLVEWRYPGTVGDKLHIVQFSRVTPASET</sequence>
<protein>
    <submittedName>
        <fullName evidence="2">DUF5593 domain-containing protein</fullName>
    </submittedName>
</protein>
<evidence type="ECO:0000313" key="2">
    <source>
        <dbReference type="EMBL" id="MDV7136877.1"/>
    </source>
</evidence>
<gene>
    <name evidence="2" type="ORF">R4198_24570</name>
</gene>
<dbReference type="Pfam" id="PF18007">
    <property type="entry name" value="Rv3651-like_N"/>
    <property type="match status" value="1"/>
</dbReference>
<dbReference type="InterPro" id="IPR041458">
    <property type="entry name" value="Rv3651-like_N"/>
</dbReference>
<comment type="caution">
    <text evidence="2">The sequence shown here is derived from an EMBL/GenBank/DDBJ whole genome shotgun (WGS) entry which is preliminary data.</text>
</comment>
<organism evidence="2 3">
    <name type="scientific">Williamsia marianensis</name>
    <dbReference type="NCBI Taxonomy" id="85044"/>
    <lineage>
        <taxon>Bacteria</taxon>
        <taxon>Bacillati</taxon>
        <taxon>Actinomycetota</taxon>
        <taxon>Actinomycetes</taxon>
        <taxon>Mycobacteriales</taxon>
        <taxon>Nocardiaceae</taxon>
        <taxon>Williamsia</taxon>
    </lineage>
</organism>
<keyword evidence="3" id="KW-1185">Reference proteome</keyword>
<dbReference type="Proteomes" id="UP001185792">
    <property type="component" value="Unassembled WGS sequence"/>
</dbReference>
<evidence type="ECO:0000259" key="1">
    <source>
        <dbReference type="Pfam" id="PF18007"/>
    </source>
</evidence>
<evidence type="ECO:0000313" key="3">
    <source>
        <dbReference type="Proteomes" id="UP001185792"/>
    </source>
</evidence>
<feature type="domain" description="Rv3651-like N-terminal" evidence="1">
    <location>
        <begin position="3"/>
        <end position="99"/>
    </location>
</feature>
<accession>A0ABU4F046</accession>